<comment type="similarity">
    <text evidence="2">Belongs to the thioredoxin family. DsbA subfamily.</text>
</comment>
<keyword evidence="3 9" id="KW-0732">Signal</keyword>
<gene>
    <name evidence="11" type="ORF">SAMN05216175_12331</name>
</gene>
<dbReference type="STRING" id="1045558.SAMN05216175_12331"/>
<dbReference type="PANTHER" id="PTHR35891">
    <property type="entry name" value="THIOL:DISULFIDE INTERCHANGE PROTEIN DSBA"/>
    <property type="match status" value="1"/>
</dbReference>
<feature type="chain" id="PRO_5011521194" description="Thiol:disulfide interchange protein" evidence="9">
    <location>
        <begin position="21"/>
        <end position="210"/>
    </location>
</feature>
<organism evidence="11 12">
    <name type="scientific">Neptunomonas qingdaonensis</name>
    <dbReference type="NCBI Taxonomy" id="1045558"/>
    <lineage>
        <taxon>Bacteria</taxon>
        <taxon>Pseudomonadati</taxon>
        <taxon>Pseudomonadota</taxon>
        <taxon>Gammaproteobacteria</taxon>
        <taxon>Oceanospirillales</taxon>
        <taxon>Oceanospirillaceae</taxon>
        <taxon>Neptunomonas</taxon>
    </lineage>
</organism>
<dbReference type="OrthoDB" id="9784896at2"/>
<dbReference type="AlphaFoldDB" id="A0A1I2WBT8"/>
<evidence type="ECO:0000256" key="2">
    <source>
        <dbReference type="ARBA" id="ARBA00005791"/>
    </source>
</evidence>
<reference evidence="12" key="1">
    <citation type="submission" date="2016-10" db="EMBL/GenBank/DDBJ databases">
        <authorList>
            <person name="Varghese N."/>
            <person name="Submissions S."/>
        </authorList>
    </citation>
    <scope>NUCLEOTIDE SEQUENCE [LARGE SCALE GENOMIC DNA]</scope>
    <source>
        <strain evidence="12">CGMCC 1.10971</strain>
    </source>
</reference>
<dbReference type="InterPro" id="IPR036249">
    <property type="entry name" value="Thioredoxin-like_sf"/>
</dbReference>
<dbReference type="Gene3D" id="3.40.30.10">
    <property type="entry name" value="Glutaredoxin"/>
    <property type="match status" value="1"/>
</dbReference>
<evidence type="ECO:0000256" key="5">
    <source>
        <dbReference type="ARBA" id="ARBA00023157"/>
    </source>
</evidence>
<keyword evidence="12" id="KW-1185">Reference proteome</keyword>
<dbReference type="Proteomes" id="UP000198623">
    <property type="component" value="Unassembled WGS sequence"/>
</dbReference>
<evidence type="ECO:0000256" key="7">
    <source>
        <dbReference type="PIRNR" id="PIRNR001488"/>
    </source>
</evidence>
<dbReference type="EMBL" id="FOOU01000023">
    <property type="protein sequence ID" value="SFG97606.1"/>
    <property type="molecule type" value="Genomic_DNA"/>
</dbReference>
<dbReference type="GO" id="GO:0042597">
    <property type="term" value="C:periplasmic space"/>
    <property type="evidence" value="ECO:0007669"/>
    <property type="project" value="UniProtKB-SubCell"/>
</dbReference>
<keyword evidence="6" id="KW-0676">Redox-active center</keyword>
<evidence type="ECO:0000256" key="3">
    <source>
        <dbReference type="ARBA" id="ARBA00022729"/>
    </source>
</evidence>
<keyword evidence="4 7" id="KW-0574">Periplasm</keyword>
<evidence type="ECO:0000313" key="11">
    <source>
        <dbReference type="EMBL" id="SFG97606.1"/>
    </source>
</evidence>
<dbReference type="Pfam" id="PF01323">
    <property type="entry name" value="DSBA"/>
    <property type="match status" value="1"/>
</dbReference>
<evidence type="ECO:0000256" key="4">
    <source>
        <dbReference type="ARBA" id="ARBA00022764"/>
    </source>
</evidence>
<evidence type="ECO:0000256" key="8">
    <source>
        <dbReference type="PIRSR" id="PIRSR001488-1"/>
    </source>
</evidence>
<evidence type="ECO:0000256" key="6">
    <source>
        <dbReference type="ARBA" id="ARBA00023284"/>
    </source>
</evidence>
<dbReference type="RefSeq" id="WP_090730933.1">
    <property type="nucleotide sequence ID" value="NZ_FOOU01000023.1"/>
</dbReference>
<evidence type="ECO:0000256" key="1">
    <source>
        <dbReference type="ARBA" id="ARBA00004418"/>
    </source>
</evidence>
<dbReference type="InterPro" id="IPR050824">
    <property type="entry name" value="Thiol_disulfide_DsbA"/>
</dbReference>
<sequence>MWKALLSVLLVLGLSTTASAAEDYEAGRHFVELPFAVKTVDPAKIEVTELFGYPCPHCNSFEPMLAAWHKQQSDQVDFQRIPVVFGRSWEPLARAYYTAELLNSVEKTHQPMFDAIHLQKKRFRNMDDLADYYAEMGVDRALFEKTYGSFAVNTKMNQGESKVRGYQVDGVPSLVVNGKYRVTAAMAGGQKQMLDVVNYLVAKEQAALEK</sequence>
<name>A0A1I2WBT8_9GAMM</name>
<dbReference type="SUPFAM" id="SSF52833">
    <property type="entry name" value="Thioredoxin-like"/>
    <property type="match status" value="1"/>
</dbReference>
<evidence type="ECO:0000259" key="10">
    <source>
        <dbReference type="PROSITE" id="PS51352"/>
    </source>
</evidence>
<dbReference type="PIRSF" id="PIRSF001488">
    <property type="entry name" value="Tdi_protein"/>
    <property type="match status" value="1"/>
</dbReference>
<accession>A0A1I2WBT8</accession>
<dbReference type="InterPro" id="IPR023205">
    <property type="entry name" value="DsbA/DsbL"/>
</dbReference>
<evidence type="ECO:0000256" key="9">
    <source>
        <dbReference type="SAM" id="SignalP"/>
    </source>
</evidence>
<feature type="signal peptide" evidence="9">
    <location>
        <begin position="1"/>
        <end position="20"/>
    </location>
</feature>
<dbReference type="GO" id="GO:0016491">
    <property type="term" value="F:oxidoreductase activity"/>
    <property type="evidence" value="ECO:0007669"/>
    <property type="project" value="InterPro"/>
</dbReference>
<dbReference type="PANTHER" id="PTHR35891:SF2">
    <property type="entry name" value="THIOL:DISULFIDE INTERCHANGE PROTEIN DSBA"/>
    <property type="match status" value="1"/>
</dbReference>
<dbReference type="InterPro" id="IPR001853">
    <property type="entry name" value="DSBA-like_thioredoxin_dom"/>
</dbReference>
<dbReference type="CDD" id="cd03019">
    <property type="entry name" value="DsbA_DsbA"/>
    <property type="match status" value="1"/>
</dbReference>
<dbReference type="InterPro" id="IPR013766">
    <property type="entry name" value="Thioredoxin_domain"/>
</dbReference>
<protein>
    <recommendedName>
        <fullName evidence="7">Thiol:disulfide interchange protein</fullName>
    </recommendedName>
</protein>
<proteinExistence type="inferred from homology"/>
<feature type="disulfide bond" description="Redox-active" evidence="8">
    <location>
        <begin position="55"/>
        <end position="58"/>
    </location>
</feature>
<keyword evidence="5 7" id="KW-1015">Disulfide bond</keyword>
<evidence type="ECO:0000313" key="12">
    <source>
        <dbReference type="Proteomes" id="UP000198623"/>
    </source>
</evidence>
<comment type="subcellular location">
    <subcellularLocation>
        <location evidence="1 7">Periplasm</location>
    </subcellularLocation>
</comment>
<feature type="domain" description="Thioredoxin" evidence="10">
    <location>
        <begin position="10"/>
        <end position="202"/>
    </location>
</feature>
<dbReference type="PROSITE" id="PS51352">
    <property type="entry name" value="THIOREDOXIN_2"/>
    <property type="match status" value="1"/>
</dbReference>